<dbReference type="AlphaFoldDB" id="A0A855UAA1"/>
<protein>
    <submittedName>
        <fullName evidence="1">Bacteriocin</fullName>
    </submittedName>
</protein>
<gene>
    <name evidence="1" type="ORF">DAI13_18110</name>
</gene>
<dbReference type="EMBL" id="PZZH01000006">
    <property type="protein sequence ID" value="PTN72387.1"/>
    <property type="molecule type" value="Genomic_DNA"/>
</dbReference>
<dbReference type="RefSeq" id="WP_048941721.1">
    <property type="nucleotide sequence ID" value="NZ_CABGUR010000042.1"/>
</dbReference>
<dbReference type="Proteomes" id="UP000244140">
    <property type="component" value="Unassembled WGS sequence"/>
</dbReference>
<comment type="caution">
    <text evidence="1">The sequence shown here is derived from an EMBL/GenBank/DDBJ whole genome shotgun (WGS) entry which is preliminary data.</text>
</comment>
<reference evidence="1 2" key="1">
    <citation type="submission" date="2018-04" db="EMBL/GenBank/DDBJ databases">
        <authorList>
            <person name="Van Tyne D."/>
        </authorList>
    </citation>
    <scope>NUCLEOTIDE SEQUENCE [LARGE SCALE GENOMIC DNA]</scope>
    <source>
        <strain evidence="1 2">B2535</strain>
    </source>
</reference>
<proteinExistence type="predicted"/>
<evidence type="ECO:0000313" key="1">
    <source>
        <dbReference type="EMBL" id="PTN72387.1"/>
    </source>
</evidence>
<sequence length="80" mass="8590">MNQKIHTKRKAVNSTNKYKELSEKELKQTIGGGWGDFLGGLLGGLAPTRTAEQLNGSDYANFKARNCGPYGQGGTPNSCN</sequence>
<organism evidence="1 2">
    <name type="scientific">Enterococcus faecalis</name>
    <name type="common">Streptococcus faecalis</name>
    <dbReference type="NCBI Taxonomy" id="1351"/>
    <lineage>
        <taxon>Bacteria</taxon>
        <taxon>Bacillati</taxon>
        <taxon>Bacillota</taxon>
        <taxon>Bacilli</taxon>
        <taxon>Lactobacillales</taxon>
        <taxon>Enterococcaceae</taxon>
        <taxon>Enterococcus</taxon>
    </lineage>
</organism>
<evidence type="ECO:0000313" key="2">
    <source>
        <dbReference type="Proteomes" id="UP000244140"/>
    </source>
</evidence>
<accession>A0A855UAA1</accession>
<dbReference type="InterPro" id="IPR010133">
    <property type="entry name" value="Bacteriocin_signal_seq"/>
</dbReference>
<dbReference type="NCBIfam" id="TIGR01847">
    <property type="entry name" value="bacteriocin_sig"/>
    <property type="match status" value="1"/>
</dbReference>
<name>A0A855UAA1_ENTFL</name>